<dbReference type="EMBL" id="JAUSSU010000011">
    <property type="protein sequence ID" value="MDQ0115504.1"/>
    <property type="molecule type" value="Genomic_DNA"/>
</dbReference>
<proteinExistence type="predicted"/>
<sequence>MLNDTIVKLKAAGQNVYLPLSPYTLVWAASMFGGRIVVSGGNSFIGYIDG</sequence>
<keyword evidence="2" id="KW-1185">Reference proteome</keyword>
<reference evidence="1 2" key="1">
    <citation type="submission" date="2023-07" db="EMBL/GenBank/DDBJ databases">
        <title>Sorghum-associated microbial communities from plants grown in Nebraska, USA.</title>
        <authorList>
            <person name="Schachtman D."/>
        </authorList>
    </citation>
    <scope>NUCLEOTIDE SEQUENCE [LARGE SCALE GENOMIC DNA]</scope>
    <source>
        <strain evidence="1 2">CC482</strain>
    </source>
</reference>
<dbReference type="RefSeq" id="WP_307207198.1">
    <property type="nucleotide sequence ID" value="NZ_JAUSSU010000011.1"/>
</dbReference>
<organism evidence="1 2">
    <name type="scientific">Paenibacillus harenae</name>
    <dbReference type="NCBI Taxonomy" id="306543"/>
    <lineage>
        <taxon>Bacteria</taxon>
        <taxon>Bacillati</taxon>
        <taxon>Bacillota</taxon>
        <taxon>Bacilli</taxon>
        <taxon>Bacillales</taxon>
        <taxon>Paenibacillaceae</taxon>
        <taxon>Paenibacillus</taxon>
    </lineage>
</organism>
<gene>
    <name evidence="1" type="ORF">J2T15_004971</name>
</gene>
<evidence type="ECO:0000313" key="1">
    <source>
        <dbReference type="EMBL" id="MDQ0115504.1"/>
    </source>
</evidence>
<name>A0ABT9U779_PAEHA</name>
<comment type="caution">
    <text evidence="1">The sequence shown here is derived from an EMBL/GenBank/DDBJ whole genome shotgun (WGS) entry which is preliminary data.</text>
</comment>
<accession>A0ABT9U779</accession>
<dbReference type="Proteomes" id="UP001229346">
    <property type="component" value="Unassembled WGS sequence"/>
</dbReference>
<evidence type="ECO:0000313" key="2">
    <source>
        <dbReference type="Proteomes" id="UP001229346"/>
    </source>
</evidence>
<protein>
    <submittedName>
        <fullName evidence="1">Uncharacterized protein</fullName>
    </submittedName>
</protein>